<dbReference type="SUPFAM" id="SSF54001">
    <property type="entry name" value="Cysteine proteinases"/>
    <property type="match status" value="1"/>
</dbReference>
<gene>
    <name evidence="1" type="ORF">LCGC14_2142890</name>
</gene>
<comment type="caution">
    <text evidence="1">The sequence shown here is derived from an EMBL/GenBank/DDBJ whole genome shotgun (WGS) entry which is preliminary data.</text>
</comment>
<dbReference type="PANTHER" id="PTHR47112:SF1">
    <property type="entry name" value="PX DOMAIN-CONTAINING PROTEIN"/>
    <property type="match status" value="1"/>
</dbReference>
<dbReference type="Gene3D" id="3.90.1720.10">
    <property type="entry name" value="endopeptidase domain like (from Nostoc punctiforme)"/>
    <property type="match status" value="1"/>
</dbReference>
<sequence>MRYVYLRKKLETGDIAEFSGSGPISLFIRLVTLSRFSHIGLIVRRPDGLYLLESDFNKKKNGVQVNHLGRRIKEYKGKVYIRRLDTERTPEMLKNLDLYIAGNRNTSYEAGLPGLFELLGAAIDVWPFHNKANAARLFCSELVTAVFQLWGFISYDIPANEITPKDYNVGGDIDGLLLKSTQYAKLKDLIPVT</sequence>
<proteinExistence type="predicted"/>
<dbReference type="PANTHER" id="PTHR47112">
    <property type="entry name" value="PX DOMAIN-CONTAINING PROTEIN"/>
    <property type="match status" value="1"/>
</dbReference>
<name>A0A0F9GAW4_9ZZZZ</name>
<organism evidence="1">
    <name type="scientific">marine sediment metagenome</name>
    <dbReference type="NCBI Taxonomy" id="412755"/>
    <lineage>
        <taxon>unclassified sequences</taxon>
        <taxon>metagenomes</taxon>
        <taxon>ecological metagenomes</taxon>
    </lineage>
</organism>
<dbReference type="InterPro" id="IPR038765">
    <property type="entry name" value="Papain-like_cys_pep_sf"/>
</dbReference>
<dbReference type="AlphaFoldDB" id="A0A0F9GAW4"/>
<accession>A0A0F9GAW4</accession>
<protein>
    <submittedName>
        <fullName evidence="1">Uncharacterized protein</fullName>
    </submittedName>
</protein>
<dbReference type="EMBL" id="LAZR01027137">
    <property type="protein sequence ID" value="KKL66650.1"/>
    <property type="molecule type" value="Genomic_DNA"/>
</dbReference>
<evidence type="ECO:0000313" key="1">
    <source>
        <dbReference type="EMBL" id="KKL66650.1"/>
    </source>
</evidence>
<reference evidence="1" key="1">
    <citation type="journal article" date="2015" name="Nature">
        <title>Complex archaea that bridge the gap between prokaryotes and eukaryotes.</title>
        <authorList>
            <person name="Spang A."/>
            <person name="Saw J.H."/>
            <person name="Jorgensen S.L."/>
            <person name="Zaremba-Niedzwiedzka K."/>
            <person name="Martijn J."/>
            <person name="Lind A.E."/>
            <person name="van Eijk R."/>
            <person name="Schleper C."/>
            <person name="Guy L."/>
            <person name="Ettema T.J."/>
        </authorList>
    </citation>
    <scope>NUCLEOTIDE SEQUENCE</scope>
</reference>